<dbReference type="InterPro" id="IPR043939">
    <property type="entry name" value="DUF5780"/>
</dbReference>
<reference evidence="2 3" key="1">
    <citation type="submission" date="2020-04" db="EMBL/GenBank/DDBJ databases">
        <title>Staphylococcus species from domestic dog.</title>
        <authorList>
            <person name="Paterson G.K."/>
        </authorList>
    </citation>
    <scope>NUCLEOTIDE SEQUENCE [LARGE SCALE GENOMIC DNA]</scope>
    <source>
        <strain evidence="2 3">H16/1A</strain>
    </source>
</reference>
<keyword evidence="3" id="KW-1185">Reference proteome</keyword>
<comment type="caution">
    <text evidence="2">The sequence shown here is derived from an EMBL/GenBank/DDBJ whole genome shotgun (WGS) entry which is preliminary data.</text>
</comment>
<evidence type="ECO:0000313" key="3">
    <source>
        <dbReference type="Proteomes" id="UP000751852"/>
    </source>
</evidence>
<feature type="domain" description="DUF5780" evidence="1">
    <location>
        <begin position="67"/>
        <end position="173"/>
    </location>
</feature>
<evidence type="ECO:0000259" key="1">
    <source>
        <dbReference type="Pfam" id="PF19092"/>
    </source>
</evidence>
<dbReference type="Proteomes" id="UP000751852">
    <property type="component" value="Unassembled WGS sequence"/>
</dbReference>
<dbReference type="EMBL" id="JABANU010000011">
    <property type="protein sequence ID" value="MBI5975055.1"/>
    <property type="molecule type" value="Genomic_DNA"/>
</dbReference>
<dbReference type="Pfam" id="PF19092">
    <property type="entry name" value="DUF5780"/>
    <property type="match status" value="1"/>
</dbReference>
<organism evidence="2 3">
    <name type="scientific">Staphylococcus canis</name>
    <dbReference type="NCBI Taxonomy" id="2724942"/>
    <lineage>
        <taxon>Bacteria</taxon>
        <taxon>Bacillati</taxon>
        <taxon>Bacillota</taxon>
        <taxon>Bacilli</taxon>
        <taxon>Bacillales</taxon>
        <taxon>Staphylococcaceae</taxon>
        <taxon>Staphylococcus</taxon>
    </lineage>
</organism>
<sequence>MLIMVITVLILIPDNDSKSKDGQSYSTNEEVTPESLEKQLDAQEVVIQDAYFTVQHPEYKSLYPDLIQTVVQNNSSDDIKKIVIGVVAWDNNGLPISIPVQYSFGKEGTFEMVKDEKANIISGGTYGSDMGIELDKDHNVHAFKTIIVEYEDYDGNTWHTPELYHFKSVYEDKRLKDIPNAESYVNFVE</sequence>
<evidence type="ECO:0000313" key="2">
    <source>
        <dbReference type="EMBL" id="MBI5975055.1"/>
    </source>
</evidence>
<proteinExistence type="predicted"/>
<name>A0ABS0T8I3_9STAP</name>
<gene>
    <name evidence="2" type="ORF">HHH54_05505</name>
</gene>
<protein>
    <recommendedName>
        <fullName evidence="1">DUF5780 domain-containing protein</fullName>
    </recommendedName>
</protein>
<accession>A0ABS0T8I3</accession>